<name>A0A1I0ZC90_9CLOT</name>
<dbReference type="Proteomes" id="UP000198619">
    <property type="component" value="Unassembled WGS sequence"/>
</dbReference>
<dbReference type="AlphaFoldDB" id="A0A1I0ZC90"/>
<dbReference type="EMBL" id="FOKI01000018">
    <property type="protein sequence ID" value="SFB22038.1"/>
    <property type="molecule type" value="Genomic_DNA"/>
</dbReference>
<feature type="transmembrane region" description="Helical" evidence="1">
    <location>
        <begin position="20"/>
        <end position="42"/>
    </location>
</feature>
<evidence type="ECO:0000313" key="2">
    <source>
        <dbReference type="EMBL" id="SFB22038.1"/>
    </source>
</evidence>
<keyword evidence="1" id="KW-1133">Transmembrane helix</keyword>
<protein>
    <submittedName>
        <fullName evidence="2">Uncharacterized protein</fullName>
    </submittedName>
</protein>
<keyword evidence="1" id="KW-0472">Membrane</keyword>
<reference evidence="2 3" key="1">
    <citation type="submission" date="2016-10" db="EMBL/GenBank/DDBJ databases">
        <authorList>
            <person name="de Groot N.N."/>
        </authorList>
    </citation>
    <scope>NUCLEOTIDE SEQUENCE [LARGE SCALE GENOMIC DNA]</scope>
    <source>
        <strain evidence="2 3">DSM 12271</strain>
    </source>
</reference>
<organism evidence="2 3">
    <name type="scientific">Clostridium frigidicarnis</name>
    <dbReference type="NCBI Taxonomy" id="84698"/>
    <lineage>
        <taxon>Bacteria</taxon>
        <taxon>Bacillati</taxon>
        <taxon>Bacillota</taxon>
        <taxon>Clostridia</taxon>
        <taxon>Eubacteriales</taxon>
        <taxon>Clostridiaceae</taxon>
        <taxon>Clostridium</taxon>
    </lineage>
</organism>
<evidence type="ECO:0000256" key="1">
    <source>
        <dbReference type="SAM" id="Phobius"/>
    </source>
</evidence>
<keyword evidence="1" id="KW-0812">Transmembrane</keyword>
<dbReference type="RefSeq" id="WP_090041723.1">
    <property type="nucleotide sequence ID" value="NZ_FOKI01000018.1"/>
</dbReference>
<accession>A0A1I0ZC90</accession>
<keyword evidence="3" id="KW-1185">Reference proteome</keyword>
<proteinExistence type="predicted"/>
<evidence type="ECO:0000313" key="3">
    <source>
        <dbReference type="Proteomes" id="UP000198619"/>
    </source>
</evidence>
<dbReference type="OrthoDB" id="1913381at2"/>
<sequence length="205" mass="24218">MEKTSDVKSKKKNSMRKISAWWSIPICIVVLIIGVISTYCYYKVPIYEYPKKLNTYKLDRKCTMTPDGAYNVFLKAVHDNDTDLMRAVVREDAIKDYAVQYYRGVTYNYWLEYLLERINKDISKEYGEDWYDNVVINGISKTKGENLTYGDIDATCKGKTFTFKYTIEGFNDRYTLKNESIKPLFDVYMYDDANRPGYIYNDFVR</sequence>
<gene>
    <name evidence="2" type="ORF">SAMN04488528_101858</name>
</gene>